<organism evidence="1 2">
    <name type="scientific">Paenibacillus agri</name>
    <dbReference type="NCBI Taxonomy" id="2744309"/>
    <lineage>
        <taxon>Bacteria</taxon>
        <taxon>Bacillati</taxon>
        <taxon>Bacillota</taxon>
        <taxon>Bacilli</taxon>
        <taxon>Bacillales</taxon>
        <taxon>Paenibacillaceae</taxon>
        <taxon>Paenibacillus</taxon>
    </lineage>
</organism>
<evidence type="ECO:0000313" key="2">
    <source>
        <dbReference type="Proteomes" id="UP000564806"/>
    </source>
</evidence>
<accession>A0A850EPK1</accession>
<reference evidence="1" key="1">
    <citation type="submission" date="2020-06" db="EMBL/GenBank/DDBJ databases">
        <title>Paenibacillus sp. nov., isolated from soil.</title>
        <authorList>
            <person name="Seo Y.L."/>
        </authorList>
    </citation>
    <scope>NUCLEOTIDE SEQUENCE [LARGE SCALE GENOMIC DNA]</scope>
    <source>
        <strain evidence="1">JW14</strain>
    </source>
</reference>
<name>A0A850EPK1_9BACL</name>
<keyword evidence="2" id="KW-1185">Reference proteome</keyword>
<dbReference type="EMBL" id="JABWCS010000216">
    <property type="protein sequence ID" value="NUU62885.1"/>
    <property type="molecule type" value="Genomic_DNA"/>
</dbReference>
<gene>
    <name evidence="1" type="ORF">HPT30_21280</name>
</gene>
<comment type="caution">
    <text evidence="1">The sequence shown here is derived from an EMBL/GenBank/DDBJ whole genome shotgun (WGS) entry which is preliminary data.</text>
</comment>
<dbReference type="AlphaFoldDB" id="A0A850EPK1"/>
<dbReference type="RefSeq" id="WP_175373367.1">
    <property type="nucleotide sequence ID" value="NZ_JABWCS010000216.1"/>
</dbReference>
<evidence type="ECO:0000313" key="1">
    <source>
        <dbReference type="EMBL" id="NUU62885.1"/>
    </source>
</evidence>
<sequence length="37" mass="4518">MVQDLNSHNGGVWKMAKKSRRFIQEEHSLWHLYCFIK</sequence>
<protein>
    <submittedName>
        <fullName evidence="1">Uncharacterized protein</fullName>
    </submittedName>
</protein>
<proteinExistence type="predicted"/>
<dbReference type="Proteomes" id="UP000564806">
    <property type="component" value="Unassembled WGS sequence"/>
</dbReference>